<accession>A0A9D1MCG5</accession>
<dbReference type="Proteomes" id="UP000824109">
    <property type="component" value="Unassembled WGS sequence"/>
</dbReference>
<protein>
    <submittedName>
        <fullName evidence="2">Transglutaminase domain-containing protein</fullName>
    </submittedName>
</protein>
<dbReference type="InterPro" id="IPR052557">
    <property type="entry name" value="CAP/Cytokinesis_protein"/>
</dbReference>
<evidence type="ECO:0000259" key="1">
    <source>
        <dbReference type="SMART" id="SM00460"/>
    </source>
</evidence>
<dbReference type="Gene3D" id="3.10.620.30">
    <property type="match status" value="1"/>
</dbReference>
<reference evidence="2" key="1">
    <citation type="submission" date="2020-10" db="EMBL/GenBank/DDBJ databases">
        <authorList>
            <person name="Gilroy R."/>
        </authorList>
    </citation>
    <scope>NUCLEOTIDE SEQUENCE</scope>
    <source>
        <strain evidence="2">USAMLcec3-3695</strain>
    </source>
</reference>
<dbReference type="PANTHER" id="PTHR46333">
    <property type="entry name" value="CYTOKINESIS PROTEIN 3"/>
    <property type="match status" value="1"/>
</dbReference>
<dbReference type="AlphaFoldDB" id="A0A9D1MCG5"/>
<dbReference type="SUPFAM" id="SSF54001">
    <property type="entry name" value="Cysteine proteinases"/>
    <property type="match status" value="1"/>
</dbReference>
<gene>
    <name evidence="2" type="ORF">IAA61_08440</name>
</gene>
<reference evidence="2" key="2">
    <citation type="journal article" date="2021" name="PeerJ">
        <title>Extensive microbial diversity within the chicken gut microbiome revealed by metagenomics and culture.</title>
        <authorList>
            <person name="Gilroy R."/>
            <person name="Ravi A."/>
            <person name="Getino M."/>
            <person name="Pursley I."/>
            <person name="Horton D.L."/>
            <person name="Alikhan N.F."/>
            <person name="Baker D."/>
            <person name="Gharbi K."/>
            <person name="Hall N."/>
            <person name="Watson M."/>
            <person name="Adriaenssens E.M."/>
            <person name="Foster-Nyarko E."/>
            <person name="Jarju S."/>
            <person name="Secka A."/>
            <person name="Antonio M."/>
            <person name="Oren A."/>
            <person name="Chaudhuri R.R."/>
            <person name="La Ragione R."/>
            <person name="Hildebrand F."/>
            <person name="Pallen M.J."/>
        </authorList>
    </citation>
    <scope>NUCLEOTIDE SEQUENCE</scope>
    <source>
        <strain evidence="2">USAMLcec3-3695</strain>
    </source>
</reference>
<proteinExistence type="predicted"/>
<dbReference type="Pfam" id="PF01841">
    <property type="entry name" value="Transglut_core"/>
    <property type="match status" value="1"/>
</dbReference>
<dbReference type="SMART" id="SM00460">
    <property type="entry name" value="TGc"/>
    <property type="match status" value="1"/>
</dbReference>
<name>A0A9D1MCG5_9FIRM</name>
<dbReference type="GO" id="GO:0005737">
    <property type="term" value="C:cytoplasm"/>
    <property type="evidence" value="ECO:0007669"/>
    <property type="project" value="TreeGrafter"/>
</dbReference>
<feature type="domain" description="Transglutaminase-like" evidence="1">
    <location>
        <begin position="285"/>
        <end position="359"/>
    </location>
</feature>
<comment type="caution">
    <text evidence="2">The sequence shown here is derived from an EMBL/GenBank/DDBJ whole genome shotgun (WGS) entry which is preliminary data.</text>
</comment>
<sequence>MKHIKRLFAFIVLILAAAVVINANTRFFKDIDKNIPFIGENYPELAERVSDFSDRVNEAISHIPSPSEMLAVIRGVELPIDPEDTASNIYYSSGTMLNFYSGENTSVAFTDDNELDVYGIMGSSGDRYLVYRFLDENGEVLDESVDSADAEGQFRETLRIPDGSHQFAIFTGPERVGSFSSRIYDYIYLECDEAGIWSIAESPVSAHNTAEYEKPKSISAASRSTYAICPDEESVRTLASSLTAGITDTYDKALALHDWVSANIYYDNDSITGSTNTAPYVASDVIETKRAVCLGYANLYAALCRASGIPCNVVTGYALGVSGSSGSSWDDAGINGTDANHAWNEVYVDNRWVIVDTTWDSKNSISGGEATSDGAVSHLYFDANILFFSANHKILDYDI</sequence>
<dbReference type="PANTHER" id="PTHR46333:SF2">
    <property type="entry name" value="CYTOKINESIS PROTEIN 3"/>
    <property type="match status" value="1"/>
</dbReference>
<organism evidence="2 3">
    <name type="scientific">Candidatus Ornithomonoglobus merdipullorum</name>
    <dbReference type="NCBI Taxonomy" id="2840895"/>
    <lineage>
        <taxon>Bacteria</taxon>
        <taxon>Bacillati</taxon>
        <taxon>Bacillota</taxon>
        <taxon>Clostridia</taxon>
        <taxon>Candidatus Ornithomonoglobus</taxon>
    </lineage>
</organism>
<dbReference type="EMBL" id="DVNB01000087">
    <property type="protein sequence ID" value="HIU57820.1"/>
    <property type="molecule type" value="Genomic_DNA"/>
</dbReference>
<evidence type="ECO:0000313" key="3">
    <source>
        <dbReference type="Proteomes" id="UP000824109"/>
    </source>
</evidence>
<dbReference type="InterPro" id="IPR038765">
    <property type="entry name" value="Papain-like_cys_pep_sf"/>
</dbReference>
<evidence type="ECO:0000313" key="2">
    <source>
        <dbReference type="EMBL" id="HIU57820.1"/>
    </source>
</evidence>
<dbReference type="InterPro" id="IPR002931">
    <property type="entry name" value="Transglutaminase-like"/>
</dbReference>